<reference evidence="6" key="1">
    <citation type="submission" date="2018-02" db="EMBL/GenBank/DDBJ databases">
        <authorList>
            <person name="Cohen D.B."/>
            <person name="Kent A.D."/>
        </authorList>
    </citation>
    <scope>NUCLEOTIDE SEQUENCE</scope>
</reference>
<feature type="repeat" description="PPR" evidence="3">
    <location>
        <begin position="1704"/>
        <end position="1738"/>
    </location>
</feature>
<feature type="repeat" description="PPR" evidence="3">
    <location>
        <begin position="1599"/>
        <end position="1633"/>
    </location>
</feature>
<dbReference type="CDD" id="cd01650">
    <property type="entry name" value="RT_nLTR_like"/>
    <property type="match status" value="1"/>
</dbReference>
<dbReference type="PROSITE" id="PS51375">
    <property type="entry name" value="PPR"/>
    <property type="match status" value="8"/>
</dbReference>
<feature type="region of interest" description="Disordered" evidence="4">
    <location>
        <begin position="325"/>
        <end position="350"/>
    </location>
</feature>
<organism evidence="6">
    <name type="scientific">Fagus sylvatica</name>
    <name type="common">Beechnut</name>
    <dbReference type="NCBI Taxonomy" id="28930"/>
    <lineage>
        <taxon>Eukaryota</taxon>
        <taxon>Viridiplantae</taxon>
        <taxon>Streptophyta</taxon>
        <taxon>Embryophyta</taxon>
        <taxon>Tracheophyta</taxon>
        <taxon>Spermatophyta</taxon>
        <taxon>Magnoliopsida</taxon>
        <taxon>eudicotyledons</taxon>
        <taxon>Gunneridae</taxon>
        <taxon>Pentapetalae</taxon>
        <taxon>rosids</taxon>
        <taxon>fabids</taxon>
        <taxon>Fagales</taxon>
        <taxon>Fagaceae</taxon>
        <taxon>Fagus</taxon>
    </lineage>
</organism>
<dbReference type="SUPFAM" id="SSF56672">
    <property type="entry name" value="DNA/RNA polymerases"/>
    <property type="match status" value="1"/>
</dbReference>
<evidence type="ECO:0000259" key="5">
    <source>
        <dbReference type="PROSITE" id="PS50878"/>
    </source>
</evidence>
<comment type="similarity">
    <text evidence="1">Belongs to the PPR family. P subfamily.</text>
</comment>
<sequence>MALPPPPPPLPHPILLHPFHQNTHLPYPYHHQPPIINPPPTLFPASQPPIPYSQILQNSYITYNPHYQPAPLPYNTGPTKPNPTTNTLASSHASDASRAAEHRGGRANPYNILKRRGRYRGSLWVGLTGLRWLLDVFARLRNPNQTKEGFFQFHYDGYRVIEFNCLANRGGRYVEVSEYHGGTQRGNVRIPEGRRGAGWSVFEFQVRKFFLGEITPAPSAKDLTSQNRDAGVAAVGVRSTSQASCQPFQQARKLRSTKSAPEMKPTVTLHKSRNRVSNARVKLAKNEPRPTRTTHFVWRPVSKTIRISMENGLRIVKWAELDSSTGPQVEKGEGTNQLVGPQNSRLGKDQTSLIAGPGEVEAQVIVKDPLDDNQQKALESSTDDTSSENERGGSGSTDVAGGGGGRRNPSVGVSDDLGHRTTARGGRFGRCGDWYAAVVDPGGACCGGACGGGFQEASRESPLGYQIGVSIKGHEGECLALLSKIEADRKPKVFMKLRFISWNVRGLNNPRKREVMKNLLREWQCDMVCLQETKLASLDFRMVRSLWGHQHVDWVALNATNSVGGIVLMWDTRVVEKVDAAVGQYSVSCYWHGQRWALPWCIVGDFNAIRNPSERLGCQSFSPSMHSFSDWIDSHQLVDLPLVRGPYTWSSGTTPPSMSRIDRALVSLDWEAQYSDVFLKLLPRPISNHHPLLVVHGWWSGYEFVGTPSFVLAYKLKALKEDLKKWNKDTFGDIHHRKSCCMRDILELDVKRGRDGLSPDEQHRREVEQFYQSLYQESEPWRPEADGLDFDFIDPIDRDLLERSFDREEVVQVLQNFQGDKAPSPDGFTMAFFQKCWRVVEMDVMAFFGEVYEYGKFERSLNSTFISLIPKKINVVNIRDFRPISLIGCVYKLKILDSVLIANECLDSRLKSRILGLICKLDIEKAYDHVNWDCLYTLMNRMGFGSRWFRWMRACTSTVRFSVIVNGSPTSFFYSSRGLRQGNPLSPLLFLLIMEVLSHMLRRAVERGFINGFQVGRNDQPNVSVSHLLYVDDTILFCDAHPEQLLYICMVLTCFEAVTGLKVNMTKSKMVLVGAVAGLNALADLLYCHIGTLPLQYLGMPLGASYKALAIWTPVIEKIERRLAGWQKGGLGVQQVIPTNLALLGKWLWRFGMEESHLWRRVVAAKYGEGRGGWTSNLPRGSYGCSLWRHIRKGWEVFPLILALRCSLNQEDSIASVLISQGVDQPREWNVFFGKDFNDWELDQVVEFFALLHSHIPQCIWGVKAPPRVAFFMWTVAWGRILTCDNLKQRGLVLAGWCCMCKNADESVNHLLLHCGVARQLWSFVFQFVGIEWVIPSRVSDLLFGWWNWLGKRAWDLTLSPFVGEFLDSLAFDRDMDYIFFLWGSGRGRERCTGSVMAESKREKQRSTGEDREKMVRKEEANSKPLNTTTTTFLSNLNPTTLLHVLTDPDLKSSKCLRFFNFLLQNQSLLSFKPDLQAHLTLICRLLRERRFSDAEKTIKSVLVGENLRCPFFLIAPTVENFCNDPIVIAKLFNSMLKVYSDCKMFDLASEVFDFMKNNGIEIDERTCTVHLLALKSCDYLQLVFDFFYRMVESGIEVSVYSLTVVVGGLCWNGEIKRGRELVEEMIGRGIKPNVVTFNVMVSACAKRWNFEELDVVLLLMEKEGVAFNDHTYKVLIDGFTSSGKVDKANNLVLEMHDKGLRVDTYLYNLVLNGYCRLGCINSAMSMFGEMTDRSIFQNADTYFALISGLCKAGEMGPAMTYVNMMHSKGIELDNVMFNMLIDGFCNIGMVNEAFEVQVLMEKKGFAADLTMCDKIVSRLCKLNRIDEAKRVLNVMVKRGATPEIQTVAFWWKKKGCFRGWSNGNELDGRGSRLDMYDDIVRIAGSDRTLSHSLILGFTCQIYNSSEQQKHILLGVIVSKHECNGCCSQREVDEDFDQVGASHRDLNAPGIVNAWRI</sequence>
<feature type="repeat" description="PPR" evidence="3">
    <location>
        <begin position="1809"/>
        <end position="1843"/>
    </location>
</feature>
<dbReference type="PANTHER" id="PTHR47941">
    <property type="entry name" value="PENTATRICOPEPTIDE REPEAT-CONTAINING PROTEIN 3, MITOCHONDRIAL"/>
    <property type="match status" value="1"/>
</dbReference>
<dbReference type="Pfam" id="PF13041">
    <property type="entry name" value="PPR_2"/>
    <property type="match status" value="2"/>
</dbReference>
<feature type="repeat" description="PPR" evidence="3">
    <location>
        <begin position="1774"/>
        <end position="1808"/>
    </location>
</feature>
<name>A0A2N9FRJ8_FAGSY</name>
<accession>A0A2N9FRJ8</accession>
<feature type="region of interest" description="Disordered" evidence="4">
    <location>
        <begin position="1395"/>
        <end position="1422"/>
    </location>
</feature>
<feature type="compositionally biased region" description="Polar residues" evidence="4">
    <location>
        <begin position="334"/>
        <end position="350"/>
    </location>
</feature>
<dbReference type="GO" id="GO:0003824">
    <property type="term" value="F:catalytic activity"/>
    <property type="evidence" value="ECO:0007669"/>
    <property type="project" value="InterPro"/>
</dbReference>
<dbReference type="InterPro" id="IPR011990">
    <property type="entry name" value="TPR-like_helical_dom_sf"/>
</dbReference>
<feature type="region of interest" description="Disordered" evidence="4">
    <location>
        <begin position="246"/>
        <end position="267"/>
    </location>
</feature>
<dbReference type="InterPro" id="IPR043502">
    <property type="entry name" value="DNA/RNA_pol_sf"/>
</dbReference>
<dbReference type="Pfam" id="PF03372">
    <property type="entry name" value="Exo_endo_phos"/>
    <property type="match status" value="1"/>
</dbReference>
<feature type="repeat" description="PPR" evidence="3">
    <location>
        <begin position="1529"/>
        <end position="1563"/>
    </location>
</feature>
<dbReference type="PROSITE" id="PS50878">
    <property type="entry name" value="RT_POL"/>
    <property type="match status" value="1"/>
</dbReference>
<evidence type="ECO:0000256" key="4">
    <source>
        <dbReference type="SAM" id="MobiDB-lite"/>
    </source>
</evidence>
<dbReference type="Gene3D" id="3.60.10.10">
    <property type="entry name" value="Endonuclease/exonuclease/phosphatase"/>
    <property type="match status" value="2"/>
</dbReference>
<evidence type="ECO:0000313" key="6">
    <source>
        <dbReference type="EMBL" id="SPC89848.1"/>
    </source>
</evidence>
<feature type="compositionally biased region" description="Gly residues" evidence="4">
    <location>
        <begin position="392"/>
        <end position="406"/>
    </location>
</feature>
<feature type="repeat" description="PPR" evidence="3">
    <location>
        <begin position="1739"/>
        <end position="1773"/>
    </location>
</feature>
<feature type="domain" description="Reverse transcriptase" evidence="5">
    <location>
        <begin position="850"/>
        <end position="1102"/>
    </location>
</feature>
<dbReference type="InterPro" id="IPR002885">
    <property type="entry name" value="PPR_rpt"/>
</dbReference>
<dbReference type="InterPro" id="IPR000477">
    <property type="entry name" value="RT_dom"/>
</dbReference>
<evidence type="ECO:0000256" key="1">
    <source>
        <dbReference type="ARBA" id="ARBA00007626"/>
    </source>
</evidence>
<dbReference type="InterPro" id="IPR005135">
    <property type="entry name" value="Endo/exonuclease/phosphatase"/>
</dbReference>
<dbReference type="SUPFAM" id="SSF56219">
    <property type="entry name" value="DNase I-like"/>
    <property type="match status" value="1"/>
</dbReference>
<feature type="compositionally biased region" description="Low complexity" evidence="4">
    <location>
        <begin position="75"/>
        <end position="97"/>
    </location>
</feature>
<dbReference type="Pfam" id="PF00078">
    <property type="entry name" value="RVT_1"/>
    <property type="match status" value="1"/>
</dbReference>
<dbReference type="InterPro" id="IPR036691">
    <property type="entry name" value="Endo/exonu/phosph_ase_sf"/>
</dbReference>
<feature type="repeat" description="PPR" evidence="3">
    <location>
        <begin position="1634"/>
        <end position="1668"/>
    </location>
</feature>
<evidence type="ECO:0000256" key="2">
    <source>
        <dbReference type="ARBA" id="ARBA00022737"/>
    </source>
</evidence>
<dbReference type="Pfam" id="PF01535">
    <property type="entry name" value="PPR"/>
    <property type="match status" value="3"/>
</dbReference>
<feature type="compositionally biased region" description="Basic and acidic residues" evidence="4">
    <location>
        <begin position="1399"/>
        <end position="1422"/>
    </location>
</feature>
<dbReference type="EMBL" id="OIVN01001101">
    <property type="protein sequence ID" value="SPC89848.1"/>
    <property type="molecule type" value="Genomic_DNA"/>
</dbReference>
<protein>
    <recommendedName>
        <fullName evidence="5">Reverse transcriptase domain-containing protein</fullName>
    </recommendedName>
</protein>
<dbReference type="Pfam" id="PF13966">
    <property type="entry name" value="zf-RVT"/>
    <property type="match status" value="1"/>
</dbReference>
<feature type="region of interest" description="Disordered" evidence="4">
    <location>
        <begin position="73"/>
        <end position="103"/>
    </location>
</feature>
<feature type="region of interest" description="Disordered" evidence="4">
    <location>
        <begin position="368"/>
        <end position="419"/>
    </location>
</feature>
<dbReference type="Gene3D" id="1.25.40.10">
    <property type="entry name" value="Tetratricopeptide repeat domain"/>
    <property type="match status" value="2"/>
</dbReference>
<gene>
    <name evidence="6" type="ORF">FSB_LOCUS17730</name>
</gene>
<proteinExistence type="inferred from homology"/>
<keyword evidence="2" id="KW-0677">Repeat</keyword>
<feature type="repeat" description="PPR" evidence="3">
    <location>
        <begin position="1669"/>
        <end position="1703"/>
    </location>
</feature>
<evidence type="ECO:0000256" key="3">
    <source>
        <dbReference type="PROSITE-ProRule" id="PRU00708"/>
    </source>
</evidence>
<dbReference type="InterPro" id="IPR026960">
    <property type="entry name" value="RVT-Znf"/>
</dbReference>
<dbReference type="Pfam" id="PF12854">
    <property type="entry name" value="PPR_1"/>
    <property type="match status" value="1"/>
</dbReference>
<dbReference type="NCBIfam" id="TIGR00756">
    <property type="entry name" value="PPR"/>
    <property type="match status" value="5"/>
</dbReference>